<dbReference type="UniPathway" id="UPA00232"/>
<evidence type="ECO:0000256" key="7">
    <source>
        <dbReference type="ARBA" id="ARBA00022692"/>
    </source>
</evidence>
<organism evidence="15">
    <name type="scientific">Candidatus Berkiella cookevillensis</name>
    <dbReference type="NCBI Taxonomy" id="437022"/>
    <lineage>
        <taxon>Bacteria</taxon>
        <taxon>Pseudomonadati</taxon>
        <taxon>Pseudomonadota</taxon>
        <taxon>Gammaproteobacteria</taxon>
        <taxon>Candidatus Berkiellales</taxon>
        <taxon>Candidatus Berkiellaceae</taxon>
        <taxon>Candidatus Berkiella</taxon>
    </lineage>
</organism>
<dbReference type="InterPro" id="IPR011009">
    <property type="entry name" value="Kinase-like_dom_sf"/>
</dbReference>
<reference evidence="16" key="3">
    <citation type="submission" date="2021-06" db="EMBL/GenBank/DDBJ databases">
        <title>Genomic Description and Analysis of Intracellular Bacteria, Candidatus Berkiella cookevillensis and Candidatus Berkiella aquae.</title>
        <authorList>
            <person name="Kidane D.T."/>
            <person name="Mehari Y.T."/>
            <person name="Rice F.C."/>
            <person name="Arivett B.A."/>
            <person name="Farone A.L."/>
            <person name="Berk S.G."/>
            <person name="Farone M.B."/>
        </authorList>
    </citation>
    <scope>NUCLEOTIDE SEQUENCE</scope>
    <source>
        <strain evidence="16">CC99</strain>
    </source>
</reference>
<keyword evidence="16" id="KW-0830">Ubiquinone</keyword>
<evidence type="ECO:0000313" key="17">
    <source>
        <dbReference type="Proteomes" id="UP000051494"/>
    </source>
</evidence>
<dbReference type="SUPFAM" id="SSF56112">
    <property type="entry name" value="Protein kinase-like (PK-like)"/>
    <property type="match status" value="1"/>
</dbReference>
<evidence type="ECO:0000313" key="16">
    <source>
        <dbReference type="EMBL" id="MCS5709634.1"/>
    </source>
</evidence>
<keyword evidence="6" id="KW-0831">Ubiquinone biosynthesis</keyword>
<dbReference type="PANTHER" id="PTHR10566:SF113">
    <property type="entry name" value="PROTEIN ACTIVITY OF BC1 COMPLEX KINASE 7, CHLOROPLASTIC"/>
    <property type="match status" value="1"/>
</dbReference>
<reference evidence="16" key="2">
    <citation type="journal article" date="2016" name="Genome Announc.">
        <title>Draft Genome Sequences of Two Novel Amoeba-Resistant Intranuclear Bacteria, 'Candidatus Berkiella cookevillensis' and 'Candidatus Berkiella aquae'.</title>
        <authorList>
            <person name="Mehari Y.T."/>
            <person name="Arivett B.A."/>
            <person name="Farone A.L."/>
            <person name="Gunderson J.H."/>
            <person name="Farone M.B."/>
        </authorList>
    </citation>
    <scope>NUCLEOTIDE SEQUENCE</scope>
    <source>
        <strain evidence="16">CC99</strain>
    </source>
</reference>
<keyword evidence="11 13" id="KW-1133">Transmembrane helix</keyword>
<dbReference type="InterPro" id="IPR050154">
    <property type="entry name" value="UbiB_kinase"/>
</dbReference>
<dbReference type="STRING" id="437022.CC99x_01199"/>
<protein>
    <submittedName>
        <fullName evidence="16">Ubiquinone biosynthesis regulatory protein kinase UbiB</fullName>
    </submittedName>
</protein>
<dbReference type="InterPro" id="IPR045308">
    <property type="entry name" value="UbiB_bact"/>
</dbReference>
<evidence type="ECO:0000256" key="1">
    <source>
        <dbReference type="ARBA" id="ARBA00005020"/>
    </source>
</evidence>
<dbReference type="InterPro" id="IPR010232">
    <property type="entry name" value="UbiB"/>
</dbReference>
<proteinExistence type="inferred from homology"/>
<reference evidence="15" key="1">
    <citation type="submission" date="2015-09" db="EMBL/GenBank/DDBJ databases">
        <title>Draft Genome Sequences of Two Novel Amoeba-resistant Intranuclear Bacteria, Candidatus Berkiella cookevillensis and Candidatus Berkiella aquae.</title>
        <authorList>
            <person name="Mehari Y.T."/>
            <person name="Arivett B.A."/>
            <person name="Farone A.L."/>
            <person name="Gunderson J.H."/>
            <person name="Farone M.B."/>
        </authorList>
    </citation>
    <scope>NUCLEOTIDE SEQUENCE [LARGE SCALE GENOMIC DNA]</scope>
    <source>
        <strain evidence="15">CC99</strain>
    </source>
</reference>
<evidence type="ECO:0000256" key="8">
    <source>
        <dbReference type="ARBA" id="ARBA00022741"/>
    </source>
</evidence>
<evidence type="ECO:0000256" key="3">
    <source>
        <dbReference type="ARBA" id="ARBA00022475"/>
    </source>
</evidence>
<evidence type="ECO:0000256" key="6">
    <source>
        <dbReference type="ARBA" id="ARBA00022688"/>
    </source>
</evidence>
<feature type="transmembrane region" description="Helical" evidence="13">
    <location>
        <begin position="498"/>
        <end position="517"/>
    </location>
</feature>
<feature type="transmembrane region" description="Helical" evidence="13">
    <location>
        <begin position="523"/>
        <end position="544"/>
    </location>
</feature>
<dbReference type="CDD" id="cd13972">
    <property type="entry name" value="UbiB"/>
    <property type="match status" value="1"/>
</dbReference>
<dbReference type="InterPro" id="IPR004147">
    <property type="entry name" value="ABC1_dom"/>
</dbReference>
<feature type="domain" description="ABC1 atypical kinase-like" evidence="14">
    <location>
        <begin position="93"/>
        <end position="341"/>
    </location>
</feature>
<comment type="pathway">
    <text evidence="1">Cofactor biosynthesis; ubiquinone biosynthesis [regulation].</text>
</comment>
<keyword evidence="4" id="KW-0997">Cell inner membrane</keyword>
<dbReference type="NCBIfam" id="NF003404">
    <property type="entry name" value="PRK04750.1"/>
    <property type="match status" value="1"/>
</dbReference>
<keyword evidence="10" id="KW-0067">ATP-binding</keyword>
<dbReference type="GO" id="GO:0006744">
    <property type="term" value="P:ubiquinone biosynthetic process"/>
    <property type="evidence" value="ECO:0007669"/>
    <property type="project" value="UniProtKB-UniPathway"/>
</dbReference>
<evidence type="ECO:0000256" key="10">
    <source>
        <dbReference type="ARBA" id="ARBA00022840"/>
    </source>
</evidence>
<evidence type="ECO:0000256" key="5">
    <source>
        <dbReference type="ARBA" id="ARBA00022679"/>
    </source>
</evidence>
<dbReference type="Pfam" id="PF03109">
    <property type="entry name" value="ABC1"/>
    <property type="match status" value="1"/>
</dbReference>
<keyword evidence="7 13" id="KW-0812">Transmembrane</keyword>
<evidence type="ECO:0000256" key="12">
    <source>
        <dbReference type="ARBA" id="ARBA00023136"/>
    </source>
</evidence>
<dbReference type="GO" id="GO:0016301">
    <property type="term" value="F:kinase activity"/>
    <property type="evidence" value="ECO:0007669"/>
    <property type="project" value="UniProtKB-KW"/>
</dbReference>
<evidence type="ECO:0000313" key="15">
    <source>
        <dbReference type="EMBL" id="KRG18718.1"/>
    </source>
</evidence>
<evidence type="ECO:0000256" key="13">
    <source>
        <dbReference type="SAM" id="Phobius"/>
    </source>
</evidence>
<keyword evidence="8" id="KW-0547">Nucleotide-binding</keyword>
<keyword evidence="17" id="KW-1185">Reference proteome</keyword>
<evidence type="ECO:0000256" key="4">
    <source>
        <dbReference type="ARBA" id="ARBA00022519"/>
    </source>
</evidence>
<comment type="caution">
    <text evidence="15">The sequence shown here is derived from an EMBL/GenBank/DDBJ whole genome shotgun (WGS) entry which is preliminary data.</text>
</comment>
<dbReference type="EMBL" id="LKHV01000005">
    <property type="protein sequence ID" value="KRG18718.1"/>
    <property type="molecule type" value="Genomic_DNA"/>
</dbReference>
<keyword evidence="12 13" id="KW-0472">Membrane</keyword>
<dbReference type="OrthoDB" id="9795390at2"/>
<dbReference type="GO" id="GO:0005524">
    <property type="term" value="F:ATP binding"/>
    <property type="evidence" value="ECO:0007669"/>
    <property type="project" value="UniProtKB-KW"/>
</dbReference>
<evidence type="ECO:0000259" key="14">
    <source>
        <dbReference type="Pfam" id="PF03109"/>
    </source>
</evidence>
<gene>
    <name evidence="15" type="primary">ubiB</name>
    <name evidence="15" type="ORF">CC99x_01199</name>
    <name evidence="16" type="ORF">CC99x_012080</name>
</gene>
<keyword evidence="5 15" id="KW-0808">Transferase</keyword>
<name>A0A0Q9YPV7_9GAMM</name>
<dbReference type="EMBL" id="LKHV02000001">
    <property type="protein sequence ID" value="MCS5709634.1"/>
    <property type="molecule type" value="Genomic_DNA"/>
</dbReference>
<keyword evidence="9" id="KW-0418">Kinase</keyword>
<sequence length="549" mass="63217">MNAMKKMLRFIYINYILLKYGLDNLVWSTPLLRPLKILIIFFPWRWFRNNERPTGIAIREALEELGPIFVKFGQLLSTRQDLLPDDIASELTKLQDKVPPFASSIAKDMIEKSLNQPIEALFKEFDLTPIASASISQVHRATLFNGKEVVVKVLRPNLRQQIKQDLGLLESFAKALQHVRSFKRFKPLEIVHEIRSTLLDEIDLLKEAANASQLKRNFSNQNILYVPEVYWDYCRKDVLVIERIEGVRISDIDTLNAHHMNLKCLAERGVEIFFTQVFRDCFFHADMHPGNIFADTQNPSNPGYIAVDFGIMGTLDPIDQRYLAENFLAFFERDYRRVATLHIESGWVPKHTSIGAFESAIRTVCEPIFEKPLKNISFAQTLLRLFQVARKFDMEIQPQLLLLQKTLVSVEGLGRQLYPDLDLWTTAKPFLEKWLKDHYSPKKMLRTIKQKIPKWANEAIEIPDTLHEALQYWQSHVRPYMQHTASQKVKANALTTRSVAYISLGCTLILTATMIGLHTLPEIFLAHWGLPLSGLCAAIGVFCLRRKAG</sequence>
<dbReference type="PANTHER" id="PTHR10566">
    <property type="entry name" value="CHAPERONE-ACTIVITY OF BC1 COMPLEX CABC1 -RELATED"/>
    <property type="match status" value="1"/>
</dbReference>
<dbReference type="AlphaFoldDB" id="A0A0Q9YPV7"/>
<comment type="similarity">
    <text evidence="2">Belongs to the protein kinase superfamily. ADCK protein kinase family.</text>
</comment>
<evidence type="ECO:0000256" key="9">
    <source>
        <dbReference type="ARBA" id="ARBA00022777"/>
    </source>
</evidence>
<dbReference type="Proteomes" id="UP000051494">
    <property type="component" value="Unassembled WGS sequence"/>
</dbReference>
<dbReference type="NCBIfam" id="TIGR01982">
    <property type="entry name" value="UbiB"/>
    <property type="match status" value="1"/>
</dbReference>
<evidence type="ECO:0000256" key="11">
    <source>
        <dbReference type="ARBA" id="ARBA00022989"/>
    </source>
</evidence>
<dbReference type="PATRIC" id="fig|1590042.3.peg.1214"/>
<keyword evidence="3" id="KW-1003">Cell membrane</keyword>
<accession>A0A0Q9YPV7</accession>
<evidence type="ECO:0000256" key="2">
    <source>
        <dbReference type="ARBA" id="ARBA00009670"/>
    </source>
</evidence>